<sequence>MNLLFIAVQSQSGHTLTIARYRKVAPEPVKTTGNMITFVNGIQKNLPHLTFGSFLPQRYQYIDEAGKDCISDDDIHLEARNELSSHNSKDCNPDHETIARYRKVAPDPVKTTGNMITSVNGIQKNLRHLTFGRSELSVHNSKDCNPDHETIARYRKVAPEPVKTTGNMITSGTSSQRTIRSIAILISERNELSAHNSKDCNPDHETIARYRKVTLEPVKTTGNMITSVNGIQKNLPHLTFGRNELSAHNSKDCNPDHETIARYRKVTLEPVKTTGNMITSIEESMFRQKFENRAVYGKVDGPSNVLRNIEIPNPFVGLMGIKTDRQKFDRNELSAHNSKDCNPDHETIARYRKVALEPVKTTGNMITSVNGIQKNLPHLTFGRNELSAHNSKYCNPDHETIARYRKVALEPVKTTGNMITSVNGIQKNLPHLTFGSFLPQRYQYIDEAGKDCISDGDIHLETDKADRTNIARRLQFSEGNELSAHNSKDCNPVHGTIARYRKVALEPVKTTGNMITSLSAHNSKDCNPDHESIARYRKVALEPVKTTGNMITSVNGIQKNLPHLTFGRNELSAHNCKNCNPGHETIARYRKVAPEPVKTTGNMITSVNGIQKNLPHLTFGRNELSAHNSKDCNPDHETIARYRKVAPEPVKTTGNMITSMNGIQKILPHLTFGRNELSAHNSKDCNPDHETIARYRKVAPEPVKTTGNMITSVNGIQKNLPHLTFGRNELSAHNSKDCNPDHETIARYRKVAPEPVKTTGNVITSEVNANASVSIDEQVVPNNANIWLDIQVGNVTCSIPQSMQVFSTDRGKQVAGSNTQSSGSVTI</sequence>
<evidence type="ECO:0000313" key="2">
    <source>
        <dbReference type="Proteomes" id="UP001291623"/>
    </source>
</evidence>
<organism evidence="1 2">
    <name type="scientific">Anisodus tanguticus</name>
    <dbReference type="NCBI Taxonomy" id="243964"/>
    <lineage>
        <taxon>Eukaryota</taxon>
        <taxon>Viridiplantae</taxon>
        <taxon>Streptophyta</taxon>
        <taxon>Embryophyta</taxon>
        <taxon>Tracheophyta</taxon>
        <taxon>Spermatophyta</taxon>
        <taxon>Magnoliopsida</taxon>
        <taxon>eudicotyledons</taxon>
        <taxon>Gunneridae</taxon>
        <taxon>Pentapetalae</taxon>
        <taxon>asterids</taxon>
        <taxon>lamiids</taxon>
        <taxon>Solanales</taxon>
        <taxon>Solanaceae</taxon>
        <taxon>Solanoideae</taxon>
        <taxon>Hyoscyameae</taxon>
        <taxon>Anisodus</taxon>
    </lineage>
</organism>
<evidence type="ECO:0000313" key="1">
    <source>
        <dbReference type="EMBL" id="KAK4341230.1"/>
    </source>
</evidence>
<accession>A0AAE1UY19</accession>
<dbReference type="AlphaFoldDB" id="A0AAE1UY19"/>
<reference evidence="1" key="1">
    <citation type="submission" date="2023-12" db="EMBL/GenBank/DDBJ databases">
        <title>Genome assembly of Anisodus tanguticus.</title>
        <authorList>
            <person name="Wang Y.-J."/>
        </authorList>
    </citation>
    <scope>NUCLEOTIDE SEQUENCE</scope>
    <source>
        <strain evidence="1">KB-2021</strain>
        <tissue evidence="1">Leaf</tissue>
    </source>
</reference>
<gene>
    <name evidence="1" type="ORF">RND71_039731</name>
</gene>
<proteinExistence type="predicted"/>
<dbReference type="EMBL" id="JAVYJV010000022">
    <property type="protein sequence ID" value="KAK4341230.1"/>
    <property type="molecule type" value="Genomic_DNA"/>
</dbReference>
<dbReference type="Proteomes" id="UP001291623">
    <property type="component" value="Unassembled WGS sequence"/>
</dbReference>
<comment type="caution">
    <text evidence="1">The sequence shown here is derived from an EMBL/GenBank/DDBJ whole genome shotgun (WGS) entry which is preliminary data.</text>
</comment>
<protein>
    <submittedName>
        <fullName evidence="1">Uncharacterized protein</fullName>
    </submittedName>
</protein>
<keyword evidence="2" id="KW-1185">Reference proteome</keyword>
<name>A0AAE1UY19_9SOLA</name>